<name>A0A6B3L3Q5_9BACT</name>
<organism evidence="1 2">
    <name type="scientific">Sulfuriroseicoccus oceanibius</name>
    <dbReference type="NCBI Taxonomy" id="2707525"/>
    <lineage>
        <taxon>Bacteria</taxon>
        <taxon>Pseudomonadati</taxon>
        <taxon>Verrucomicrobiota</taxon>
        <taxon>Verrucomicrobiia</taxon>
        <taxon>Verrucomicrobiales</taxon>
        <taxon>Verrucomicrobiaceae</taxon>
        <taxon>Sulfuriroseicoccus</taxon>
    </lineage>
</organism>
<reference evidence="1 2" key="1">
    <citation type="submission" date="2020-12" db="EMBL/GenBank/DDBJ databases">
        <title>Sulforoseuscoccus oceanibium gen. nov., sp. nov., a representative of the phylum Verrucomicrobia with special cytoplasmic membrane, and proposal of Sulforoseuscoccusaceae fam. nov.</title>
        <authorList>
            <person name="Xi F."/>
        </authorList>
    </citation>
    <scope>NUCLEOTIDE SEQUENCE [LARGE SCALE GENOMIC DNA]</scope>
    <source>
        <strain evidence="1 2">T37</strain>
    </source>
</reference>
<dbReference type="KEGG" id="soa:G3M56_012320"/>
<evidence type="ECO:0000313" key="1">
    <source>
        <dbReference type="EMBL" id="QQL44657.1"/>
    </source>
</evidence>
<keyword evidence="2" id="KW-1185">Reference proteome</keyword>
<protein>
    <submittedName>
        <fullName evidence="1">Uncharacterized protein</fullName>
    </submittedName>
</protein>
<dbReference type="AlphaFoldDB" id="A0A6B3L3Q5"/>
<sequence>MTTQTHVICPNGKDPYQEFVTRKELNEPTLHAPINFHAYAAATKGCFATHIGDLTGKQGIFIVLLRGRLVSALRTIKKLKKEGATVWVTWKETGRHQIARSLTRFGAESRARRCLGLADAAVTPSAAAREFFAPLCEKLGKPMISLPTPYPMDVIAWRSNLPLDQRNGIFIGTREFNVPSRNHTKALQIAAKAASRNQCRLSVINPDGPKGAERIRATVAGLPDEHLHIIEGKRPYRDYLRLIAAHRLVFQLDTSEVPGQVAGDCLLTKTMCIGGNGEVETIAFPETCIDGMNVGARDWDALLDIALTNDAFVNRHVAMSQQLGAAVLSFTAYRKEIDRLTSELPA</sequence>
<dbReference type="SUPFAM" id="SSF53756">
    <property type="entry name" value="UDP-Glycosyltransferase/glycogen phosphorylase"/>
    <property type="match status" value="1"/>
</dbReference>
<accession>A0A6B3L3Q5</accession>
<dbReference type="RefSeq" id="WP_164364347.1">
    <property type="nucleotide sequence ID" value="NZ_CP066776.1"/>
</dbReference>
<proteinExistence type="predicted"/>
<dbReference type="EMBL" id="CP066776">
    <property type="protein sequence ID" value="QQL44657.1"/>
    <property type="molecule type" value="Genomic_DNA"/>
</dbReference>
<gene>
    <name evidence="1" type="ORF">G3M56_012320</name>
</gene>
<evidence type="ECO:0000313" key="2">
    <source>
        <dbReference type="Proteomes" id="UP000475117"/>
    </source>
</evidence>
<dbReference type="Proteomes" id="UP000475117">
    <property type="component" value="Chromosome"/>
</dbReference>